<dbReference type="EMBL" id="CP071090">
    <property type="protein sequence ID" value="QSQ19412.1"/>
    <property type="molecule type" value="Genomic_DNA"/>
</dbReference>
<keyword evidence="2" id="KW-0175">Coiled coil</keyword>
<dbReference type="InterPro" id="IPR011990">
    <property type="entry name" value="TPR-like_helical_dom_sf"/>
</dbReference>
<evidence type="ECO:0000256" key="4">
    <source>
        <dbReference type="SAM" id="SignalP"/>
    </source>
</evidence>
<reference evidence="5 6" key="1">
    <citation type="submission" date="2021-02" db="EMBL/GenBank/DDBJ databases">
        <title>De Novo genome assembly of isolated myxobacteria.</title>
        <authorList>
            <person name="Stevens D.C."/>
        </authorList>
    </citation>
    <scope>NUCLEOTIDE SEQUENCE [LARGE SCALE GENOMIC DNA]</scope>
    <source>
        <strain evidence="6">SCPEA02</strain>
    </source>
</reference>
<feature type="region of interest" description="Disordered" evidence="3">
    <location>
        <begin position="1094"/>
        <end position="1141"/>
    </location>
</feature>
<protein>
    <submittedName>
        <fullName evidence="5">Tetratricopeptide repeat protein</fullName>
    </submittedName>
</protein>
<feature type="region of interest" description="Disordered" evidence="3">
    <location>
        <begin position="18"/>
        <end position="49"/>
    </location>
</feature>
<dbReference type="PANTHER" id="PTHR12558:SF13">
    <property type="entry name" value="CELL DIVISION CYCLE PROTEIN 27 HOMOLOG"/>
    <property type="match status" value="1"/>
</dbReference>
<dbReference type="SMART" id="SM00028">
    <property type="entry name" value="TPR"/>
    <property type="match status" value="8"/>
</dbReference>
<feature type="coiled-coil region" evidence="2">
    <location>
        <begin position="67"/>
        <end position="124"/>
    </location>
</feature>
<evidence type="ECO:0000256" key="2">
    <source>
        <dbReference type="SAM" id="Coils"/>
    </source>
</evidence>
<dbReference type="PANTHER" id="PTHR12558">
    <property type="entry name" value="CELL DIVISION CYCLE 16,23,27"/>
    <property type="match status" value="1"/>
</dbReference>
<accession>A0ABX7NKM9</accession>
<feature type="signal peptide" evidence="4">
    <location>
        <begin position="1"/>
        <end position="19"/>
    </location>
</feature>
<name>A0ABX7NKM9_9BACT</name>
<dbReference type="Gene3D" id="1.25.40.10">
    <property type="entry name" value="Tetratricopeptide repeat domain"/>
    <property type="match status" value="6"/>
</dbReference>
<dbReference type="InterPro" id="IPR019734">
    <property type="entry name" value="TPR_rpt"/>
</dbReference>
<gene>
    <name evidence="5" type="ORF">JY651_29290</name>
</gene>
<evidence type="ECO:0000256" key="1">
    <source>
        <dbReference type="PROSITE-ProRule" id="PRU00339"/>
    </source>
</evidence>
<feature type="chain" id="PRO_5047309889" evidence="4">
    <location>
        <begin position="20"/>
        <end position="1141"/>
    </location>
</feature>
<sequence length="1141" mass="129135">MRPGVLAALLALTSLPAGAAQDAAKAEAQAPAAAATEAPAAEAKPAAQARPEYLEGMGRTPEQEKLLQDVSRALKTYEEESREFHREVQHVVERKYEQKRGALSDSYEKAIREQEAREREARKSAIERFEKFLGRYPNEPRYSPDVMFRLAELYFERSADKYQQDGKTYQDQLKLADSNPDAEVPTEPTVDYAPSIALYRRLLKDFPDYRLNDGATYLLGYCLEEQKQFDESLVAYEQLIARYPKSRFSTEAWVRIGEHWFEEYEDPKALEKAAFAFESASRDTAHPLYDKALYKLGWTYYRMDRFDEAVGSFLSLTDFYEAQRVARGDEKAGGDLREEALQYVAISLADENWGGIPRAKSLFEKRGARPYEAEVYRRLGNVYFDQTKYPAAIEAYRLVLAKDPLAPDAPKLQQRIVQAYTGDRLMAESFTESEQLANLYQPGSAWYEKNKRDPEVISEANALVERSLYGTATYHHQQALVFKQEGKLEQAHAGFQVAARAYGAYLERFPRSKSAGEMRFYHAECLYNSFQFAEAAKGYEVVRDTGVAEKHRDDAALNAVLAWQQQLIVDVQSGQAPDLKPLRSTERPEGEVVQPIPFAATEQKLIAASDKYLTLLPKGEKAPGIAYKAAELYYTHNDFPEARRRFESIVQTYPKHEVAKFSTNLIVETFLIDKDWKSVEEVSAKLAANSDVIDPSSDLHKDLVKFKLAGRFKRADQLLAEGKYDEASKKYIELVDEEPRHEFADKALNNAAVAYENTRRFDSAMKLYERIYREYPKSPLADAALFRVAVNAENSYDFDKAVASYQKLVKDYPASKDREAALFNTGRLLEGQQRYPEAAAAFLRYADLFPNAEDAPKNQYRAALIYEKQGDARGQVRALQEFVTKFSRKPGQVELVVDAYRRMGDAYDKLGNEREAQRSWTQAAAEFDRRKLQPDANPLAADAAAYGRFQAAEAEFKKFDKLKIGGRGKALERSFTTKRNAVKSVNEAYARVYPYKRLEWTLAALYRRGHALERFANTIIETPVPVEVKRLGEEAVVVYQDQLAQQTTALEDAAVESYAATLAEARKNRISNEWTRRTLEALNRFRPKEYPVLKEPKQSLSADGAYPDGLVGSVDGPHPVAPAPAPKDAPEAPKVSGGGEQ</sequence>
<feature type="repeat" description="TPR" evidence="1">
    <location>
        <begin position="373"/>
        <end position="406"/>
    </location>
</feature>
<keyword evidence="6" id="KW-1185">Reference proteome</keyword>
<keyword evidence="4" id="KW-0732">Signal</keyword>
<organism evidence="5 6">
    <name type="scientific">Pyxidicoccus parkwayensis</name>
    <dbReference type="NCBI Taxonomy" id="2813578"/>
    <lineage>
        <taxon>Bacteria</taxon>
        <taxon>Pseudomonadati</taxon>
        <taxon>Myxococcota</taxon>
        <taxon>Myxococcia</taxon>
        <taxon>Myxococcales</taxon>
        <taxon>Cystobacterineae</taxon>
        <taxon>Myxococcaceae</taxon>
        <taxon>Pyxidicoccus</taxon>
    </lineage>
</organism>
<proteinExistence type="predicted"/>
<evidence type="ECO:0000313" key="6">
    <source>
        <dbReference type="Proteomes" id="UP000662747"/>
    </source>
</evidence>
<keyword evidence="1" id="KW-0802">TPR repeat</keyword>
<dbReference type="SUPFAM" id="SSF48452">
    <property type="entry name" value="TPR-like"/>
    <property type="match status" value="4"/>
</dbReference>
<dbReference type="Pfam" id="PF13432">
    <property type="entry name" value="TPR_16"/>
    <property type="match status" value="3"/>
</dbReference>
<evidence type="ECO:0000313" key="5">
    <source>
        <dbReference type="EMBL" id="QSQ19412.1"/>
    </source>
</evidence>
<evidence type="ECO:0000256" key="3">
    <source>
        <dbReference type="SAM" id="MobiDB-lite"/>
    </source>
</evidence>
<dbReference type="Pfam" id="PF13174">
    <property type="entry name" value="TPR_6"/>
    <property type="match status" value="3"/>
</dbReference>
<dbReference type="Proteomes" id="UP000662747">
    <property type="component" value="Chromosome"/>
</dbReference>
<dbReference type="PROSITE" id="PS50005">
    <property type="entry name" value="TPR"/>
    <property type="match status" value="1"/>
</dbReference>